<evidence type="ECO:0000313" key="3">
    <source>
        <dbReference type="Proteomes" id="UP000518681"/>
    </source>
</evidence>
<dbReference type="AlphaFoldDB" id="A0AAW3V586"/>
<evidence type="ECO:0000256" key="1">
    <source>
        <dbReference type="SAM" id="Phobius"/>
    </source>
</evidence>
<comment type="caution">
    <text evidence="2">The sequence shown here is derived from an EMBL/GenBank/DDBJ whole genome shotgun (WGS) entry which is preliminary data.</text>
</comment>
<dbReference type="RefSeq" id="WP_260332471.1">
    <property type="nucleotide sequence ID" value="NZ_JACIII010000013.1"/>
</dbReference>
<feature type="transmembrane region" description="Helical" evidence="1">
    <location>
        <begin position="68"/>
        <end position="91"/>
    </location>
</feature>
<accession>A0AAW3V586</accession>
<feature type="transmembrane region" description="Helical" evidence="1">
    <location>
        <begin position="44"/>
        <end position="61"/>
    </location>
</feature>
<sequence length="232" mass="23724">MWNLLKQFGGLLGAGVAAACCLGIPVVLAAMGAAGLGFLIRDAYLFPLFVGFEALSLWLLLRSARAHAFLAPFWLGLAGAIVGMAGLWLLVTGLYPVPALVYAGLLVLVAGSVWDVLRGRKAAACATEPACEAPQAIQQIDPVRRIATGAALSVTAAAALYGMYKSVEAYAPAVQASSGGGTEKCFGVALAGKNDCSTARHACNGQATVDHAPDDFKFVPSGSCLKIGGKLG</sequence>
<keyword evidence="1" id="KW-0812">Transmembrane</keyword>
<organism evidence="2 3">
    <name type="scientific">Paraburkholderia fungorum</name>
    <dbReference type="NCBI Taxonomy" id="134537"/>
    <lineage>
        <taxon>Bacteria</taxon>
        <taxon>Pseudomonadati</taxon>
        <taxon>Pseudomonadota</taxon>
        <taxon>Betaproteobacteria</taxon>
        <taxon>Burkholderiales</taxon>
        <taxon>Burkholderiaceae</taxon>
        <taxon>Paraburkholderia</taxon>
    </lineage>
</organism>
<dbReference type="Gene3D" id="1.10.287.910">
    <property type="entry name" value="bacterial mercury transporter, merf"/>
    <property type="match status" value="1"/>
</dbReference>
<keyword evidence="1" id="KW-0472">Membrane</keyword>
<dbReference type="GO" id="GO:0015097">
    <property type="term" value="F:mercury ion transmembrane transporter activity"/>
    <property type="evidence" value="ECO:0007669"/>
    <property type="project" value="InterPro"/>
</dbReference>
<dbReference type="PROSITE" id="PS51257">
    <property type="entry name" value="PROKAR_LIPOPROTEIN"/>
    <property type="match status" value="1"/>
</dbReference>
<evidence type="ECO:0000313" key="2">
    <source>
        <dbReference type="EMBL" id="MBB6204550.1"/>
    </source>
</evidence>
<keyword evidence="1" id="KW-1133">Transmembrane helix</keyword>
<dbReference type="InterPro" id="IPR018740">
    <property type="entry name" value="DUF2282_membr"/>
</dbReference>
<dbReference type="EMBL" id="JACIIK010000009">
    <property type="protein sequence ID" value="MBB6204550.1"/>
    <property type="molecule type" value="Genomic_DNA"/>
</dbReference>
<feature type="transmembrane region" description="Helical" evidence="1">
    <location>
        <begin position="12"/>
        <end position="38"/>
    </location>
</feature>
<dbReference type="Pfam" id="PF03203">
    <property type="entry name" value="MerC"/>
    <property type="match status" value="1"/>
</dbReference>
<proteinExistence type="predicted"/>
<reference evidence="2 3" key="1">
    <citation type="submission" date="2020-08" db="EMBL/GenBank/DDBJ databases">
        <title>Genomic Encyclopedia of Type Strains, Phase IV (KMG-V): Genome sequencing to study the core and pangenomes of soil and plant-associated prokaryotes.</title>
        <authorList>
            <person name="Whitman W."/>
        </authorList>
    </citation>
    <scope>NUCLEOTIDE SEQUENCE [LARGE SCALE GENOMIC DNA]</scope>
    <source>
        <strain evidence="2 3">SEMIA 4013</strain>
    </source>
</reference>
<feature type="transmembrane region" description="Helical" evidence="1">
    <location>
        <begin position="97"/>
        <end position="117"/>
    </location>
</feature>
<dbReference type="InterPro" id="IPR004891">
    <property type="entry name" value="Mercury-R_MerC"/>
</dbReference>
<gene>
    <name evidence="2" type="ORF">GGD69_005444</name>
</gene>
<name>A0AAW3V586_9BURK</name>
<dbReference type="Proteomes" id="UP000518681">
    <property type="component" value="Unassembled WGS sequence"/>
</dbReference>
<protein>
    <submittedName>
        <fullName evidence="2">Membrane protein</fullName>
    </submittedName>
</protein>
<dbReference type="Pfam" id="PF10048">
    <property type="entry name" value="DUF2282"/>
    <property type="match status" value="1"/>
</dbReference>
<dbReference type="GO" id="GO:0016020">
    <property type="term" value="C:membrane"/>
    <property type="evidence" value="ECO:0007669"/>
    <property type="project" value="InterPro"/>
</dbReference>